<proteinExistence type="predicted"/>
<dbReference type="InterPro" id="IPR049945">
    <property type="entry name" value="AAA_22"/>
</dbReference>
<dbReference type="AlphaFoldDB" id="K6V2C3"/>
<accession>K6V2C3</accession>
<dbReference type="GO" id="GO:0016887">
    <property type="term" value="F:ATP hydrolysis activity"/>
    <property type="evidence" value="ECO:0007669"/>
    <property type="project" value="InterPro"/>
</dbReference>
<protein>
    <recommendedName>
        <fullName evidence="1">ORC1/DEAH AAA+ ATPase domain-containing protein</fullName>
    </recommendedName>
</protein>
<comment type="caution">
    <text evidence="2">The sequence shown here is derived from an EMBL/GenBank/DDBJ whole genome shotgun (WGS) entry which is preliminary data.</text>
</comment>
<dbReference type="Pfam" id="PF13401">
    <property type="entry name" value="AAA_22"/>
    <property type="match status" value="1"/>
</dbReference>
<dbReference type="Proteomes" id="UP000008363">
    <property type="component" value="Unassembled WGS sequence"/>
</dbReference>
<dbReference type="EMBL" id="BAHC01000085">
    <property type="protein sequence ID" value="GAB90138.1"/>
    <property type="molecule type" value="Genomic_DNA"/>
</dbReference>
<gene>
    <name evidence="2" type="ORF">GORHZ_085_00050</name>
</gene>
<dbReference type="STRING" id="1108045.GORHZ_085_00050"/>
<organism evidence="2 3">
    <name type="scientific">Gordonia rhizosphera NBRC 16068</name>
    <dbReference type="NCBI Taxonomy" id="1108045"/>
    <lineage>
        <taxon>Bacteria</taxon>
        <taxon>Bacillati</taxon>
        <taxon>Actinomycetota</taxon>
        <taxon>Actinomycetes</taxon>
        <taxon>Mycobacteriales</taxon>
        <taxon>Gordoniaceae</taxon>
        <taxon>Gordonia</taxon>
    </lineage>
</organism>
<dbReference type="InterPro" id="IPR052026">
    <property type="entry name" value="ExeA_AAA_ATPase_DNA-bind"/>
</dbReference>
<reference evidence="2 3" key="1">
    <citation type="submission" date="2012-08" db="EMBL/GenBank/DDBJ databases">
        <title>Whole genome shotgun sequence of Gordonia rhizosphera NBRC 16068.</title>
        <authorList>
            <person name="Takarada H."/>
            <person name="Isaki S."/>
            <person name="Hosoyama A."/>
            <person name="Tsuchikane K."/>
            <person name="Katsumata H."/>
            <person name="Baba S."/>
            <person name="Ohji S."/>
            <person name="Yamazaki S."/>
            <person name="Fujita N."/>
        </authorList>
    </citation>
    <scope>NUCLEOTIDE SEQUENCE [LARGE SCALE GENOMIC DNA]</scope>
    <source>
        <strain evidence="2 3">NBRC 16068</strain>
    </source>
</reference>
<name>K6V2C3_9ACTN</name>
<dbReference type="PANTHER" id="PTHR35894">
    <property type="entry name" value="GENERAL SECRETION PATHWAY PROTEIN A-RELATED"/>
    <property type="match status" value="1"/>
</dbReference>
<evidence type="ECO:0000313" key="3">
    <source>
        <dbReference type="Proteomes" id="UP000008363"/>
    </source>
</evidence>
<dbReference type="SUPFAM" id="SSF52540">
    <property type="entry name" value="P-loop containing nucleoside triphosphate hydrolases"/>
    <property type="match status" value="1"/>
</dbReference>
<feature type="domain" description="ORC1/DEAH AAA+ ATPase" evidence="1">
    <location>
        <begin position="2"/>
        <end position="46"/>
    </location>
</feature>
<dbReference type="InterPro" id="IPR027417">
    <property type="entry name" value="P-loop_NTPase"/>
</dbReference>
<keyword evidence="3" id="KW-1185">Reference proteome</keyword>
<sequence length="143" mass="15173">MVVIDEAHLLDNAQMEAIRMLTNHDMDSGSPFAALLVGQPTLRHRLKLGVLAALDQRIAVRYALGGMAPADTADYITHHLKIAGRSDPLFSGDAVSLIHNAARGHPRAVNNLAVHALTAAFAAKSAIVDEKAARIAVTESGHD</sequence>
<dbReference type="eggNOG" id="COG3267">
    <property type="taxonomic scope" value="Bacteria"/>
</dbReference>
<evidence type="ECO:0000313" key="2">
    <source>
        <dbReference type="EMBL" id="GAB90138.1"/>
    </source>
</evidence>
<evidence type="ECO:0000259" key="1">
    <source>
        <dbReference type="Pfam" id="PF13401"/>
    </source>
</evidence>
<dbReference type="PANTHER" id="PTHR35894:SF1">
    <property type="entry name" value="PHOSPHORIBULOKINASE _ URIDINE KINASE FAMILY"/>
    <property type="match status" value="1"/>
</dbReference>